<gene>
    <name evidence="4" type="ORF">CHI95_00715</name>
    <name evidence="2" type="ORF">GHA_01068</name>
    <name evidence="3" type="ORF">OGX73_03130</name>
</gene>
<name>A0A264VYG4_PRORE</name>
<dbReference type="Proteomes" id="UP000216001">
    <property type="component" value="Unassembled WGS sequence"/>
</dbReference>
<dbReference type="GO" id="GO:0008757">
    <property type="term" value="F:S-adenosylmethionine-dependent methyltransferase activity"/>
    <property type="evidence" value="ECO:0007669"/>
    <property type="project" value="InterPro"/>
</dbReference>
<dbReference type="PANTHER" id="PTHR43591">
    <property type="entry name" value="METHYLTRANSFERASE"/>
    <property type="match status" value="1"/>
</dbReference>
<dbReference type="CDD" id="cd02440">
    <property type="entry name" value="AdoMet_MTases"/>
    <property type="match status" value="1"/>
</dbReference>
<evidence type="ECO:0000313" key="4">
    <source>
        <dbReference type="EMBL" id="OZS76386.1"/>
    </source>
</evidence>
<dbReference type="Pfam" id="PF08241">
    <property type="entry name" value="Methyltransf_11"/>
    <property type="match status" value="1"/>
</dbReference>
<dbReference type="AlphaFoldDB" id="A0A264VYG4"/>
<comment type="caution">
    <text evidence="4">The sequence shown here is derived from an EMBL/GenBank/DDBJ whole genome shotgun (WGS) entry which is preliminary data.</text>
</comment>
<dbReference type="STRING" id="587.RB151_024990"/>
<organism evidence="4 5">
    <name type="scientific">Providencia rettgeri</name>
    <dbReference type="NCBI Taxonomy" id="587"/>
    <lineage>
        <taxon>Bacteria</taxon>
        <taxon>Pseudomonadati</taxon>
        <taxon>Pseudomonadota</taxon>
        <taxon>Gammaproteobacteria</taxon>
        <taxon>Enterobacterales</taxon>
        <taxon>Morganellaceae</taxon>
        <taxon>Providencia</taxon>
    </lineage>
</organism>
<feature type="domain" description="Methyltransferase type 11" evidence="1">
    <location>
        <begin position="63"/>
        <end position="157"/>
    </location>
</feature>
<dbReference type="GeneID" id="92274653"/>
<dbReference type="InterPro" id="IPR029063">
    <property type="entry name" value="SAM-dependent_MTases_sf"/>
</dbReference>
<dbReference type="InterPro" id="IPR013216">
    <property type="entry name" value="Methyltransf_11"/>
</dbReference>
<dbReference type="GO" id="GO:0032259">
    <property type="term" value="P:methylation"/>
    <property type="evidence" value="ECO:0007669"/>
    <property type="project" value="UniProtKB-KW"/>
</dbReference>
<evidence type="ECO:0000259" key="1">
    <source>
        <dbReference type="Pfam" id="PF08241"/>
    </source>
</evidence>
<reference evidence="2" key="2">
    <citation type="submission" date="2020-05" db="EMBL/GenBank/DDBJ databases">
        <authorList>
            <person name="Delgado-Blas J."/>
        </authorList>
    </citation>
    <scope>NUCLEOTIDE SEQUENCE</scope>
    <source>
        <strain evidence="2">BB1453</strain>
    </source>
</reference>
<keyword evidence="4" id="KW-0808">Transferase</keyword>
<dbReference type="EMBL" id="JAOWIN010000001">
    <property type="protein sequence ID" value="MDI9091612.1"/>
    <property type="molecule type" value="Genomic_DNA"/>
</dbReference>
<dbReference type="RefSeq" id="WP_094960464.1">
    <property type="nucleotide sequence ID" value="NZ_ABDWLN020000036.1"/>
</dbReference>
<reference evidence="4 5" key="1">
    <citation type="submission" date="2017-07" db="EMBL/GenBank/DDBJ databases">
        <title>blaIMP-27 on transferable plasmids in Proteus mirabilis and Providencia rettgeri.</title>
        <authorList>
            <person name="Potter R."/>
        </authorList>
    </citation>
    <scope>NUCLEOTIDE SEQUENCE [LARGE SCALE GENOMIC DNA]</scope>
    <source>
        <strain evidence="4 5">PR1</strain>
    </source>
</reference>
<dbReference type="Gene3D" id="3.40.50.150">
    <property type="entry name" value="Vaccinia Virus protein VP39"/>
    <property type="match status" value="1"/>
</dbReference>
<accession>A0A264VYG4</accession>
<evidence type="ECO:0000313" key="3">
    <source>
        <dbReference type="EMBL" id="MDI9091612.1"/>
    </source>
</evidence>
<dbReference type="Proteomes" id="UP001159001">
    <property type="component" value="Unassembled WGS sequence"/>
</dbReference>
<protein>
    <submittedName>
        <fullName evidence="3 4">SAM-dependent methyltransferase</fullName>
    </submittedName>
    <submittedName>
        <fullName evidence="2">Ubiquinone/menaquinone biosynthesis methyltransferase</fullName>
    </submittedName>
</protein>
<reference evidence="3" key="3">
    <citation type="submission" date="2022-10" db="EMBL/GenBank/DDBJ databases">
        <title>Bacterial isolates recovered from the One Health project in Brazil.</title>
        <authorList>
            <person name="Valiatti T.B."/>
            <person name="Santos F."/>
            <person name="Cayo R."/>
            <person name="Gales A.C."/>
        </authorList>
    </citation>
    <scope>NUCLEOTIDE SEQUENCE</scope>
    <source>
        <strain evidence="3">PVR188</strain>
    </source>
</reference>
<proteinExistence type="predicted"/>
<keyword evidence="2" id="KW-0830">Ubiquinone</keyword>
<dbReference type="EMBL" id="CAHPSF010000002">
    <property type="protein sequence ID" value="CAB5677123.1"/>
    <property type="molecule type" value="Genomic_DNA"/>
</dbReference>
<evidence type="ECO:0000313" key="5">
    <source>
        <dbReference type="Proteomes" id="UP000216001"/>
    </source>
</evidence>
<dbReference type="SUPFAM" id="SSF53335">
    <property type="entry name" value="S-adenosyl-L-methionine-dependent methyltransferases"/>
    <property type="match status" value="1"/>
</dbReference>
<sequence length="260" mass="29376">MTDFMSANQKAWDKQAESQLAWSTPVDSKTINEAKKGKWQVHLTPTPVDDAWLGDVKDKKILCLASAGGQQAPVLAAAGANVTVFDFSQKQLEQDKMVAERDNLTLEIVQGDMRSLHMFADESFDIIFHPISNLYIPDVNPVWQECYRVLKPNGRLLSSFFNPVVFIGERDKRYDEQGIIKPSHTMPYSELSTLSIEQIAQKQARREAFVFGHSLTDLIGGQIKVGFYITGFKEDWQPNPRFVVDNYLPTFLATMAVKTN</sequence>
<evidence type="ECO:0000313" key="2">
    <source>
        <dbReference type="EMBL" id="CAB5677123.1"/>
    </source>
</evidence>
<dbReference type="EMBL" id="NOWC01000001">
    <property type="protein sequence ID" value="OZS76386.1"/>
    <property type="molecule type" value="Genomic_DNA"/>
</dbReference>
<keyword evidence="4" id="KW-0489">Methyltransferase</keyword>
<dbReference type="Proteomes" id="UP000834611">
    <property type="component" value="Unassembled WGS sequence"/>
</dbReference>